<feature type="region of interest" description="Disordered" evidence="1">
    <location>
        <begin position="965"/>
        <end position="987"/>
    </location>
</feature>
<dbReference type="Pfam" id="PF25564">
    <property type="entry name" value="DUF7933"/>
    <property type="match status" value="4"/>
</dbReference>
<feature type="signal peptide" evidence="2">
    <location>
        <begin position="1"/>
        <end position="18"/>
    </location>
</feature>
<reference evidence="4 5" key="1">
    <citation type="journal article" date="2016" name="ISME J.">
        <title>Global occurrence and heterogeneity of the Roseobacter-clade species Ruegeria mobilis.</title>
        <authorList>
            <person name="Sonnenschein E."/>
            <person name="Gram L."/>
        </authorList>
    </citation>
    <scope>NUCLEOTIDE SEQUENCE [LARGE SCALE GENOMIC DNA]</scope>
    <source>
        <strain evidence="4 5">F1926</strain>
        <plasmid evidence="4 5">unnamed1</plasmid>
    </source>
</reference>
<dbReference type="NCBIfam" id="NF012200">
    <property type="entry name" value="choice_anch_D"/>
    <property type="match status" value="5"/>
</dbReference>
<feature type="region of interest" description="Disordered" evidence="1">
    <location>
        <begin position="1355"/>
        <end position="1378"/>
    </location>
</feature>
<organism evidence="4 5">
    <name type="scientific">Tritonibacter mobilis F1926</name>
    <dbReference type="NCBI Taxonomy" id="1265309"/>
    <lineage>
        <taxon>Bacteria</taxon>
        <taxon>Pseudomonadati</taxon>
        <taxon>Pseudomonadota</taxon>
        <taxon>Alphaproteobacteria</taxon>
        <taxon>Rhodobacterales</taxon>
        <taxon>Paracoccaceae</taxon>
        <taxon>Tritonibacter</taxon>
    </lineage>
</organism>
<proteinExistence type="predicted"/>
<dbReference type="PROSITE" id="PS51208">
    <property type="entry name" value="AUTOTRANSPORTER"/>
    <property type="match status" value="1"/>
</dbReference>
<dbReference type="InterPro" id="IPR017868">
    <property type="entry name" value="Filamin/ABP280_repeat-like"/>
</dbReference>
<dbReference type="Gene3D" id="2.40.128.130">
    <property type="entry name" value="Autotransporter beta-domain"/>
    <property type="match status" value="1"/>
</dbReference>
<dbReference type="EMBL" id="CP015231">
    <property type="protein sequence ID" value="ANP42280.1"/>
    <property type="molecule type" value="Genomic_DNA"/>
</dbReference>
<keyword evidence="2" id="KW-0732">Signal</keyword>
<dbReference type="InterPro" id="IPR036709">
    <property type="entry name" value="Autotransporte_beta_dom_sf"/>
</dbReference>
<feature type="region of interest" description="Disordered" evidence="1">
    <location>
        <begin position="1207"/>
        <end position="1228"/>
    </location>
</feature>
<dbReference type="KEGG" id="rmb:K529_015990"/>
<dbReference type="InterPro" id="IPR013783">
    <property type="entry name" value="Ig-like_fold"/>
</dbReference>
<feature type="region of interest" description="Disordered" evidence="1">
    <location>
        <begin position="481"/>
        <end position="503"/>
    </location>
</feature>
<evidence type="ECO:0000256" key="1">
    <source>
        <dbReference type="SAM" id="MobiDB-lite"/>
    </source>
</evidence>
<dbReference type="SUPFAM" id="SSF103515">
    <property type="entry name" value="Autotransporter"/>
    <property type="match status" value="1"/>
</dbReference>
<evidence type="ECO:0000313" key="4">
    <source>
        <dbReference type="EMBL" id="ANP42280.1"/>
    </source>
</evidence>
<gene>
    <name evidence="4" type="ORF">K529_015990</name>
</gene>
<keyword evidence="4" id="KW-0614">Plasmid</keyword>
<evidence type="ECO:0000256" key="2">
    <source>
        <dbReference type="SAM" id="SignalP"/>
    </source>
</evidence>
<feature type="chain" id="PRO_5008518449" description="Autotransporter domain-containing protein" evidence="2">
    <location>
        <begin position="19"/>
        <end position="2100"/>
    </location>
</feature>
<dbReference type="SMART" id="SM00869">
    <property type="entry name" value="Autotransporter"/>
    <property type="match status" value="1"/>
</dbReference>
<feature type="domain" description="Autotransporter" evidence="3">
    <location>
        <begin position="1841"/>
        <end position="2100"/>
    </location>
</feature>
<accession>A0A1B1A6W0</accession>
<dbReference type="PROSITE" id="PS50194">
    <property type="entry name" value="FILAMIN_REPEAT"/>
    <property type="match status" value="2"/>
</dbReference>
<evidence type="ECO:0000259" key="3">
    <source>
        <dbReference type="PROSITE" id="PS51208"/>
    </source>
</evidence>
<geneLocation type="plasmid" evidence="4 5">
    <name>unnamed1</name>
</geneLocation>
<name>A0A1B1A6W0_9RHOB</name>
<feature type="region of interest" description="Disordered" evidence="1">
    <location>
        <begin position="723"/>
        <end position="744"/>
    </location>
</feature>
<dbReference type="Gene3D" id="2.60.40.10">
    <property type="entry name" value="Immunoglobulins"/>
    <property type="match status" value="7"/>
</dbReference>
<sequence>MLLFLLLSLFVIPQAAEASFTDCPANTSPGNPLTMNLTEDECTLETGAAGSALSDDLIQIQIVSGSSTNFFIFDPSANDTRDLVFNVNNGSDQGTLDADGGSLTGINCAAGCTVSGTHGGTPFSFVYTASGGGGSLDGAPEIDDLSSSTGNTVADGGTDTIATAINSGTATTITYDVSNSGSETLTLSGLTLGTPTNASFGSTSIATASVASGGTETDAISITFTPSSTTDGAGFSVPFSFTTNDADDGTDETTFNVTISGTIDAEAEISDLTSSTTNTVSDGGSDAQGTVASGSAQTLTYTITNTGTADLTVATATLSSLNNVTVNSVGAPGSTTVTAAGGTTQFNVQYTPTAAGAFSFDVSFVNSDADEDPFDFTISGTATQAPGFSQAIAPGTILADGTATVTFTIDNSANAAAATSLDFSNTLPAGVEVAATPNGSTTCTGGTLTASGGGSTISYTGGTVSAGASCTVQADVTAATDGSYSNTSGDLTSSLGNSGPSNASLTVASPEIDLQRPAATSLADGGTDAQGSVAVGVQQVLTYTVENTGTATLTLSGTPASAAASNVSVDSISAPGTSSLAASASTTFTVAYTPTAAGAFSFELDVDSDDADEGTYDLTISGTATQAPGFSQAIAPGTILADGTATVTFTIDNSANAAAATSLDFSNTLPAGVEVAATPNGSTTCTGGTLTASGGGSTISYTGGTVSAGASCTVQADVTAATDGSYSNTSGDLTSSLGNSGPSNASLAVASPEIDLQRPAATSLADGGTDAQGSVAVGVQQVLTYTVENTGTATLTLSGTPSSAAVSNVSVDSISAPGTSSLAASASTTFTVAYTPTAAGAFSFELDVDSDDADEGTYDLTISGTATEAPGFSQAIAPGTILADGTATVTFTIDNSANAAAATSLDFSNTLPAGVEVAATPNGSTTCTGGTLTASGGGSTISYTGGTVSAGASCTVQADVTAATDGSYSNTSGDLTSSLGNSGPSNASLTVASPEIDLQRPAATSLADGGTDAQGSVAVGVQQVLTYTVENTGTATLTLSGTPASAAASNVSVDSISAPGTSSLAASASTTFTVAYTPTAAGAFSFELDVDSDDADEGTYDLTISGTATQAPGFSQAIAPGTILADGTATVTFTIDNSANAAAATSLDFSNTLPAGVEVAATPNGSTTCTGGTLTASGGGSTISYTGGTVSAGASCTVQADVTAATDGSYSNTSGDLTSSLGNSGPSNASLAVASPEIDLQRPAATSLADGGTDAQGSVAVGVQQVLTYTVENTGTATLTLSGTPASAAASNVSVDSISAPGTSSLAASASTTFTVAYTPTAAGAFSFELDVDSDDADEGTYDLTISGTATGSAEIGVGSSSGGNLEDGDTDTIPGTPSAGSVNVITYTFTNSGSDTLNITTPTVAGNISNETNVVVNGLTLASNTVASGGGTTTLEISYTPQASGAYSFDLQVANTDADESLFNITVAGAASGTPEIEVSSSASGALSDGGTDSIAGVITPGTATSVTYTITNSGTDVLTLDAPSVASSISNQNNVTVDSLSLAATSVASGGGTTTLQVDYTAIAGGAYGFDLSLGSDDADEDPFDISVTGTAQSVASGLSIQSGSGQVAEVGAQFAAPLVARVTDSGGAGVAGVDVTFTAPASGASVVFASTGTRTETLTTGSDGTVTSSAMTANDTASSYAGGSTLTSYDVSASATGLSSVNFALTNDRDAEADIQKTQEVIAAFVSNRANTIVSNQPDLVSRLTQGGLTRQQGRNGFGLRATSNRRSATFRFSLRALLEEARRRNDGSRWRESLRTAEAGAEAAAEDAIAARVPALRFSATEPAGSETTEAPVLAPVIASGWDFWAEGTYAVTENGNFESRSGLFFAGVDYRWSDKIVLGVMGQLDITDEDNSAAGTSANGTGWMAGPYVVVRLDQNLYLDVAATYGQSSNTVNALGLFEDDFDTERFLLQGGLTGDFKLDARTTISPFARLIYYYEKQESYTDSLGRVIPSQEFDLGRFEFGPRVSWQLALDGNTQFSPYLSFSGIYDFNKLQGANPTDATLASSQSDFRGRLEAGATFVVPDRGIKIAFEGFYDGIGASDFESYGASLNIHIPF</sequence>
<dbReference type="Proteomes" id="UP000013243">
    <property type="component" value="Plasmid unnamed1"/>
</dbReference>
<protein>
    <recommendedName>
        <fullName evidence="3">Autotransporter domain-containing protein</fullName>
    </recommendedName>
</protein>
<dbReference type="InterPro" id="IPR005546">
    <property type="entry name" value="Autotransporte_beta"/>
</dbReference>
<dbReference type="InterPro" id="IPR057693">
    <property type="entry name" value="DUF7933"/>
</dbReference>
<evidence type="ECO:0000313" key="5">
    <source>
        <dbReference type="Proteomes" id="UP000013243"/>
    </source>
</evidence>